<organism evidence="1 2">
    <name type="scientific">Smallanthus sonchifolius</name>
    <dbReference type="NCBI Taxonomy" id="185202"/>
    <lineage>
        <taxon>Eukaryota</taxon>
        <taxon>Viridiplantae</taxon>
        <taxon>Streptophyta</taxon>
        <taxon>Embryophyta</taxon>
        <taxon>Tracheophyta</taxon>
        <taxon>Spermatophyta</taxon>
        <taxon>Magnoliopsida</taxon>
        <taxon>eudicotyledons</taxon>
        <taxon>Gunneridae</taxon>
        <taxon>Pentapetalae</taxon>
        <taxon>asterids</taxon>
        <taxon>campanulids</taxon>
        <taxon>Asterales</taxon>
        <taxon>Asteraceae</taxon>
        <taxon>Asteroideae</taxon>
        <taxon>Heliantheae alliance</taxon>
        <taxon>Millerieae</taxon>
        <taxon>Smallanthus</taxon>
    </lineage>
</organism>
<reference evidence="2" key="1">
    <citation type="journal article" date="2022" name="Mol. Ecol. Resour.">
        <title>The genomes of chicory, endive, great burdock and yacon provide insights into Asteraceae palaeo-polyploidization history and plant inulin production.</title>
        <authorList>
            <person name="Fan W."/>
            <person name="Wang S."/>
            <person name="Wang H."/>
            <person name="Wang A."/>
            <person name="Jiang F."/>
            <person name="Liu H."/>
            <person name="Zhao H."/>
            <person name="Xu D."/>
            <person name="Zhang Y."/>
        </authorList>
    </citation>
    <scope>NUCLEOTIDE SEQUENCE [LARGE SCALE GENOMIC DNA]</scope>
    <source>
        <strain evidence="2">cv. Yunnan</strain>
    </source>
</reference>
<comment type="caution">
    <text evidence="1">The sequence shown here is derived from an EMBL/GenBank/DDBJ whole genome shotgun (WGS) entry which is preliminary data.</text>
</comment>
<evidence type="ECO:0000313" key="1">
    <source>
        <dbReference type="EMBL" id="KAI3827963.1"/>
    </source>
</evidence>
<name>A0ACB9K6W6_9ASTR</name>
<evidence type="ECO:0000313" key="2">
    <source>
        <dbReference type="Proteomes" id="UP001056120"/>
    </source>
</evidence>
<sequence>MRARSSSLAPTDTQSQPGKARRKMESRKGKEMVTEEETEPIKPKKKVKLSPPLLDDKMINMLSDTAARSSGLTEGKSSQQVEMVVIEEEEEEEREEEEKTDNTEKTDETEKKEDRDVEEQDKDDEGQGGPILVDYGDSSDDSDGEDDN</sequence>
<dbReference type="Proteomes" id="UP001056120">
    <property type="component" value="Linkage Group LG01"/>
</dbReference>
<reference evidence="1 2" key="2">
    <citation type="journal article" date="2022" name="Mol. Ecol. Resour.">
        <title>The genomes of chicory, endive, great burdock and yacon provide insights into Asteraceae paleo-polyploidization history and plant inulin production.</title>
        <authorList>
            <person name="Fan W."/>
            <person name="Wang S."/>
            <person name="Wang H."/>
            <person name="Wang A."/>
            <person name="Jiang F."/>
            <person name="Liu H."/>
            <person name="Zhao H."/>
            <person name="Xu D."/>
            <person name="Zhang Y."/>
        </authorList>
    </citation>
    <scope>NUCLEOTIDE SEQUENCE [LARGE SCALE GENOMIC DNA]</scope>
    <source>
        <strain evidence="2">cv. Yunnan</strain>
        <tissue evidence="1">Leaves</tissue>
    </source>
</reference>
<gene>
    <name evidence="1" type="ORF">L1987_02052</name>
</gene>
<proteinExistence type="predicted"/>
<accession>A0ACB9K6W6</accession>
<protein>
    <submittedName>
        <fullName evidence="1">Uncharacterized protein</fullName>
    </submittedName>
</protein>
<keyword evidence="2" id="KW-1185">Reference proteome</keyword>
<dbReference type="EMBL" id="CM042018">
    <property type="protein sequence ID" value="KAI3827963.1"/>
    <property type="molecule type" value="Genomic_DNA"/>
</dbReference>